<feature type="compositionally biased region" description="Polar residues" evidence="7">
    <location>
        <begin position="8"/>
        <end position="22"/>
    </location>
</feature>
<gene>
    <name evidence="9" type="ORF">BB561_006380</name>
</gene>
<dbReference type="Pfam" id="PF01426">
    <property type="entry name" value="BAH"/>
    <property type="match status" value="1"/>
</dbReference>
<reference evidence="9 10" key="1">
    <citation type="journal article" date="2018" name="MBio">
        <title>Comparative Genomics Reveals the Core Gene Toolbox for the Fungus-Insect Symbiosis.</title>
        <authorList>
            <person name="Wang Y."/>
            <person name="Stata M."/>
            <person name="Wang W."/>
            <person name="Stajich J.E."/>
            <person name="White M.M."/>
            <person name="Moncalvo J.M."/>
        </authorList>
    </citation>
    <scope>NUCLEOTIDE SEQUENCE [LARGE SCALE GENOMIC DNA]</scope>
    <source>
        <strain evidence="9 10">SWE-8-4</strain>
    </source>
</reference>
<keyword evidence="6" id="KW-0539">Nucleus</keyword>
<comment type="caution">
    <text evidence="9">The sequence shown here is derived from an EMBL/GenBank/DDBJ whole genome shotgun (WGS) entry which is preliminary data.</text>
</comment>
<dbReference type="GO" id="GO:0016586">
    <property type="term" value="C:RSC-type complex"/>
    <property type="evidence" value="ECO:0007669"/>
    <property type="project" value="InterPro"/>
</dbReference>
<keyword evidence="2" id="KW-0677">Repeat</keyword>
<dbReference type="InterPro" id="IPR037382">
    <property type="entry name" value="Rsc/polybromo"/>
</dbReference>
<evidence type="ECO:0000313" key="10">
    <source>
        <dbReference type="Proteomes" id="UP000245383"/>
    </source>
</evidence>
<dbReference type="Proteomes" id="UP000245383">
    <property type="component" value="Unassembled WGS sequence"/>
</dbReference>
<sequence>MSLDIPLQNVTPRHSDSQEFTGSSSETSISQQSASKLRNNSQPYSSSRCQSRNRSKSDKINTEGLDFLDSLTFTVKSCNLEDSIQPGDFALFTNHQNQLGPLVGHIYNIWQKTENSNEKGVFVCWFFHPWQTKHKISKMFYQNEVFKTTGVQSIPETDIISKCYVVEPKSYSQGYPKSINKTLPEFEKLVFVCDSRYCENSKKIIPIRNINSIWPPNISKIDILQKNEIEHYHDGPKVLIKVPSVFAENYSLLYPRNTKISQSSTPSSIKLSKDALSSDSLSESHNSASVETLIGSQDSSKMKSAALKPTLAQNINDGNKYSFYHNFSLNDSVLDPRPSKTPRKSKLDVSKINFTTPRNKESKKMTQNPYYSTRSSRPVNSNQQSNNTQDYNPLNMTPKNLSITQPQDYHSLDSAYNQNQSLIGHSSIPLQKAQSTNFSLPEESNYTSKASDIDPDIVSLFRTDKLGKILWFATPPTVPPIVDKPP</sequence>
<keyword evidence="4" id="KW-0805">Transcription regulation</keyword>
<dbReference type="PANTHER" id="PTHR16062:SF19">
    <property type="entry name" value="PROTEIN POLYBROMO-1"/>
    <property type="match status" value="1"/>
</dbReference>
<dbReference type="PANTHER" id="PTHR16062">
    <property type="entry name" value="SWI/SNF-RELATED"/>
    <property type="match status" value="1"/>
</dbReference>
<dbReference type="GO" id="GO:0003682">
    <property type="term" value="F:chromatin binding"/>
    <property type="evidence" value="ECO:0007669"/>
    <property type="project" value="InterPro"/>
</dbReference>
<accession>A0A2T9Y4S0</accession>
<evidence type="ECO:0000259" key="8">
    <source>
        <dbReference type="PROSITE" id="PS51038"/>
    </source>
</evidence>
<dbReference type="InterPro" id="IPR043151">
    <property type="entry name" value="BAH_sf"/>
</dbReference>
<feature type="compositionally biased region" description="Low complexity" evidence="7">
    <location>
        <begin position="23"/>
        <end position="35"/>
    </location>
</feature>
<feature type="compositionally biased region" description="Polar residues" evidence="7">
    <location>
        <begin position="365"/>
        <end position="403"/>
    </location>
</feature>
<feature type="region of interest" description="Disordered" evidence="7">
    <location>
        <begin position="332"/>
        <end position="403"/>
    </location>
</feature>
<dbReference type="Gene3D" id="2.30.30.490">
    <property type="match status" value="1"/>
</dbReference>
<dbReference type="SMART" id="SM00439">
    <property type="entry name" value="BAH"/>
    <property type="match status" value="1"/>
</dbReference>
<keyword evidence="3" id="KW-0156">Chromatin regulator</keyword>
<dbReference type="GO" id="GO:0006368">
    <property type="term" value="P:transcription elongation by RNA polymerase II"/>
    <property type="evidence" value="ECO:0007669"/>
    <property type="project" value="TreeGrafter"/>
</dbReference>
<keyword evidence="5" id="KW-0804">Transcription</keyword>
<feature type="region of interest" description="Disordered" evidence="7">
    <location>
        <begin position="1"/>
        <end position="57"/>
    </location>
</feature>
<dbReference type="EMBL" id="MBFR01000512">
    <property type="protein sequence ID" value="PVU87331.1"/>
    <property type="molecule type" value="Genomic_DNA"/>
</dbReference>
<evidence type="ECO:0000256" key="3">
    <source>
        <dbReference type="ARBA" id="ARBA00022853"/>
    </source>
</evidence>
<dbReference type="PROSITE" id="PS51038">
    <property type="entry name" value="BAH"/>
    <property type="match status" value="1"/>
</dbReference>
<evidence type="ECO:0000256" key="5">
    <source>
        <dbReference type="ARBA" id="ARBA00023163"/>
    </source>
</evidence>
<proteinExistence type="predicted"/>
<evidence type="ECO:0000313" key="9">
    <source>
        <dbReference type="EMBL" id="PVU87331.1"/>
    </source>
</evidence>
<evidence type="ECO:0000256" key="7">
    <source>
        <dbReference type="SAM" id="MobiDB-lite"/>
    </source>
</evidence>
<evidence type="ECO:0000256" key="6">
    <source>
        <dbReference type="ARBA" id="ARBA00023242"/>
    </source>
</evidence>
<evidence type="ECO:0000256" key="2">
    <source>
        <dbReference type="ARBA" id="ARBA00022737"/>
    </source>
</evidence>
<name>A0A2T9Y4S0_9FUNG</name>
<dbReference type="AlphaFoldDB" id="A0A2T9Y4S0"/>
<dbReference type="GO" id="GO:0006338">
    <property type="term" value="P:chromatin remodeling"/>
    <property type="evidence" value="ECO:0007669"/>
    <property type="project" value="InterPro"/>
</dbReference>
<dbReference type="OrthoDB" id="1742084at2759"/>
<feature type="domain" description="BAH" evidence="8">
    <location>
        <begin position="82"/>
        <end position="208"/>
    </location>
</feature>
<organism evidence="9 10">
    <name type="scientific">Smittium simulii</name>
    <dbReference type="NCBI Taxonomy" id="133385"/>
    <lineage>
        <taxon>Eukaryota</taxon>
        <taxon>Fungi</taxon>
        <taxon>Fungi incertae sedis</taxon>
        <taxon>Zoopagomycota</taxon>
        <taxon>Kickxellomycotina</taxon>
        <taxon>Harpellomycetes</taxon>
        <taxon>Harpellales</taxon>
        <taxon>Legeriomycetaceae</taxon>
        <taxon>Smittium</taxon>
    </lineage>
</organism>
<keyword evidence="10" id="KW-1185">Reference proteome</keyword>
<evidence type="ECO:0000256" key="4">
    <source>
        <dbReference type="ARBA" id="ARBA00023015"/>
    </source>
</evidence>
<protein>
    <recommendedName>
        <fullName evidence="8">BAH domain-containing protein</fullName>
    </recommendedName>
</protein>
<feature type="compositionally biased region" description="Polar residues" evidence="7">
    <location>
        <begin position="36"/>
        <end position="52"/>
    </location>
</feature>
<comment type="subcellular location">
    <subcellularLocation>
        <location evidence="1">Nucleus</location>
    </subcellularLocation>
</comment>
<dbReference type="InterPro" id="IPR001025">
    <property type="entry name" value="BAH_dom"/>
</dbReference>
<evidence type="ECO:0000256" key="1">
    <source>
        <dbReference type="ARBA" id="ARBA00004123"/>
    </source>
</evidence>
<dbReference type="STRING" id="133385.A0A2T9Y4S0"/>